<evidence type="ECO:0000259" key="17">
    <source>
        <dbReference type="PROSITE" id="PS51845"/>
    </source>
</evidence>
<feature type="domain" description="PDEase" evidence="17">
    <location>
        <begin position="484"/>
        <end position="817"/>
    </location>
</feature>
<dbReference type="EMBL" id="SOYY01000017">
    <property type="protein sequence ID" value="KAA0709211.1"/>
    <property type="molecule type" value="Genomic_DNA"/>
</dbReference>
<keyword evidence="19" id="KW-1185">Reference proteome</keyword>
<reference evidence="18 19" key="1">
    <citation type="journal article" date="2019" name="Mol. Ecol. Resour.">
        <title>Chromosome-level genome assembly of Triplophysa tibetana, a fish adapted to the harsh high-altitude environment of the Tibetan Plateau.</title>
        <authorList>
            <person name="Yang X."/>
            <person name="Liu H."/>
            <person name="Ma Z."/>
            <person name="Zou Y."/>
            <person name="Zou M."/>
            <person name="Mao Y."/>
            <person name="Li X."/>
            <person name="Wang H."/>
            <person name="Chen T."/>
            <person name="Wang W."/>
            <person name="Yang R."/>
        </authorList>
    </citation>
    <scope>NUCLEOTIDE SEQUENCE [LARGE SCALE GENOMIC DNA]</scope>
    <source>
        <strain evidence="18">TTIB1903HZAU</strain>
        <tissue evidence="18">Muscle</tissue>
    </source>
</reference>
<evidence type="ECO:0000256" key="15">
    <source>
        <dbReference type="RuleBase" id="RU363067"/>
    </source>
</evidence>
<keyword evidence="16" id="KW-0175">Coiled coil</keyword>
<keyword evidence="4" id="KW-0716">Sensory transduction</keyword>
<evidence type="ECO:0000256" key="8">
    <source>
        <dbReference type="ARBA" id="ARBA00023136"/>
    </source>
</evidence>
<evidence type="ECO:0000313" key="19">
    <source>
        <dbReference type="Proteomes" id="UP000324632"/>
    </source>
</evidence>
<dbReference type="EC" id="3.1.4.-" evidence="15"/>
<feature type="binding site" evidence="13">
    <location>
        <position position="721"/>
    </location>
    <ligand>
        <name>AMP</name>
        <dbReference type="ChEBI" id="CHEBI:456215"/>
    </ligand>
</feature>
<keyword evidence="3" id="KW-0140">cGMP</keyword>
<dbReference type="PRINTS" id="PR00387">
    <property type="entry name" value="PDIESTERASE1"/>
</dbReference>
<dbReference type="Pfam" id="PF01590">
    <property type="entry name" value="GAF"/>
    <property type="match status" value="2"/>
</dbReference>
<proteinExistence type="inferred from homology"/>
<evidence type="ECO:0000313" key="18">
    <source>
        <dbReference type="EMBL" id="KAA0709211.1"/>
    </source>
</evidence>
<dbReference type="FunFam" id="3.30.450.40:FF:000001">
    <property type="entry name" value="Phosphodiesterase"/>
    <property type="match status" value="1"/>
</dbReference>
<evidence type="ECO:0000256" key="7">
    <source>
        <dbReference type="ARBA" id="ARBA00022801"/>
    </source>
</evidence>
<comment type="caution">
    <text evidence="18">The sequence shown here is derived from an EMBL/GenBank/DDBJ whole genome shotgun (WGS) entry which is preliminary data.</text>
</comment>
<dbReference type="SMART" id="SM00065">
    <property type="entry name" value="GAF"/>
    <property type="match status" value="2"/>
</dbReference>
<feature type="binding site" evidence="14">
    <location>
        <position position="600"/>
    </location>
    <ligand>
        <name>Zn(2+)</name>
        <dbReference type="ChEBI" id="CHEBI:29105"/>
        <label>1</label>
    </ligand>
</feature>
<dbReference type="InterPro" id="IPR029016">
    <property type="entry name" value="GAF-like_dom_sf"/>
</dbReference>
<keyword evidence="10" id="KW-0636">Prenylation</keyword>
<dbReference type="InterPro" id="IPR003018">
    <property type="entry name" value="GAF"/>
</dbReference>
<evidence type="ECO:0000256" key="10">
    <source>
        <dbReference type="ARBA" id="ARBA00023289"/>
    </source>
</evidence>
<evidence type="ECO:0000256" key="12">
    <source>
        <dbReference type="PIRSR" id="PIRSR623088-1"/>
    </source>
</evidence>
<feature type="binding site" evidence="14">
    <location>
        <position position="721"/>
    </location>
    <ligand>
        <name>Zn(2+)</name>
        <dbReference type="ChEBI" id="CHEBI:29105"/>
        <label>1</label>
    </ligand>
</feature>
<dbReference type="Proteomes" id="UP000324632">
    <property type="component" value="Chromosome 17"/>
</dbReference>
<dbReference type="SUPFAM" id="SSF109604">
    <property type="entry name" value="HD-domain/PDEase-like"/>
    <property type="match status" value="1"/>
</dbReference>
<keyword evidence="11" id="KW-0844">Vision</keyword>
<evidence type="ECO:0000256" key="14">
    <source>
        <dbReference type="PIRSR" id="PIRSR623088-3"/>
    </source>
</evidence>
<name>A0A5A9NJW9_9TELE</name>
<keyword evidence="8" id="KW-0472">Membrane</keyword>
<evidence type="ECO:0000256" key="2">
    <source>
        <dbReference type="ARBA" id="ARBA00007648"/>
    </source>
</evidence>
<dbReference type="GO" id="GO:0007165">
    <property type="term" value="P:signal transduction"/>
    <property type="evidence" value="ECO:0007669"/>
    <property type="project" value="InterPro"/>
</dbReference>
<comment type="subcellular location">
    <subcellularLocation>
        <location evidence="1">Membrane</location>
        <topology evidence="1">Lipid-anchor</topology>
    </subcellularLocation>
</comment>
<protein>
    <recommendedName>
        <fullName evidence="15">Phosphodiesterase</fullName>
        <ecNumber evidence="15">3.1.4.-</ecNumber>
    </recommendedName>
</protein>
<keyword evidence="6" id="KW-0677">Repeat</keyword>
<organism evidence="18 19">
    <name type="scientific">Triplophysa tibetana</name>
    <dbReference type="NCBI Taxonomy" id="1572043"/>
    <lineage>
        <taxon>Eukaryota</taxon>
        <taxon>Metazoa</taxon>
        <taxon>Chordata</taxon>
        <taxon>Craniata</taxon>
        <taxon>Vertebrata</taxon>
        <taxon>Euteleostomi</taxon>
        <taxon>Actinopterygii</taxon>
        <taxon>Neopterygii</taxon>
        <taxon>Teleostei</taxon>
        <taxon>Ostariophysi</taxon>
        <taxon>Cypriniformes</taxon>
        <taxon>Nemacheilidae</taxon>
        <taxon>Triplophysa</taxon>
    </lineage>
</organism>
<evidence type="ECO:0000256" key="1">
    <source>
        <dbReference type="ARBA" id="ARBA00004635"/>
    </source>
</evidence>
<accession>A0A5A9NJW9</accession>
<gene>
    <name evidence="18" type="ORF">E1301_Tti018211</name>
</gene>
<dbReference type="PROSITE" id="PS51845">
    <property type="entry name" value="PDEASE_I_2"/>
    <property type="match status" value="1"/>
</dbReference>
<dbReference type="FunFam" id="3.30.450.40:FF:000010">
    <property type="entry name" value="Phosphodiesterase"/>
    <property type="match status" value="1"/>
</dbReference>
<dbReference type="PANTHER" id="PTHR11347">
    <property type="entry name" value="CYCLIC NUCLEOTIDE PHOSPHODIESTERASE"/>
    <property type="match status" value="1"/>
</dbReference>
<feature type="binding site" evidence="14">
    <location>
        <position position="564"/>
    </location>
    <ligand>
        <name>Zn(2+)</name>
        <dbReference type="ChEBI" id="CHEBI:29105"/>
        <label>1</label>
    </ligand>
</feature>
<comment type="cofactor">
    <cofactor evidence="15">
        <name>a divalent metal cation</name>
        <dbReference type="ChEBI" id="CHEBI:60240"/>
    </cofactor>
    <text evidence="15">Binds 2 divalent metal cations per subunit. Site 1 may preferentially bind zinc ions, while site 2 has a preference for magnesium and/or manganese ions.</text>
</comment>
<keyword evidence="7 15" id="KW-0378">Hydrolase</keyword>
<feature type="binding site" evidence="14">
    <location>
        <position position="601"/>
    </location>
    <ligand>
        <name>Zn(2+)</name>
        <dbReference type="ChEBI" id="CHEBI:29105"/>
        <label>1</label>
    </ligand>
</feature>
<dbReference type="Pfam" id="PF00233">
    <property type="entry name" value="PDEase_I"/>
    <property type="match status" value="1"/>
</dbReference>
<dbReference type="GO" id="GO:0046872">
    <property type="term" value="F:metal ion binding"/>
    <property type="evidence" value="ECO:0007669"/>
    <property type="project" value="UniProtKB-KW"/>
</dbReference>
<feature type="binding site" evidence="13">
    <location>
        <position position="774"/>
    </location>
    <ligand>
        <name>AMP</name>
        <dbReference type="ChEBI" id="CHEBI:456215"/>
    </ligand>
</feature>
<feature type="binding site" evidence="13">
    <location>
        <begin position="560"/>
        <end position="564"/>
    </location>
    <ligand>
        <name>AMP</name>
        <dbReference type="ChEBI" id="CHEBI:456215"/>
    </ligand>
</feature>
<dbReference type="SUPFAM" id="SSF55781">
    <property type="entry name" value="GAF domain-like"/>
    <property type="match status" value="2"/>
</dbReference>
<dbReference type="FunFam" id="1.10.1300.10:FF:000005">
    <property type="entry name" value="Phosphodiesterase"/>
    <property type="match status" value="1"/>
</dbReference>
<dbReference type="GO" id="GO:0004114">
    <property type="term" value="F:3',5'-cyclic-nucleotide phosphodiesterase activity"/>
    <property type="evidence" value="ECO:0007669"/>
    <property type="project" value="InterPro"/>
</dbReference>
<evidence type="ECO:0000256" key="4">
    <source>
        <dbReference type="ARBA" id="ARBA00022606"/>
    </source>
</evidence>
<dbReference type="InterPro" id="IPR002073">
    <property type="entry name" value="PDEase_catalytic_dom"/>
</dbReference>
<evidence type="ECO:0000256" key="16">
    <source>
        <dbReference type="SAM" id="Coils"/>
    </source>
</evidence>
<evidence type="ECO:0000256" key="3">
    <source>
        <dbReference type="ARBA" id="ARBA00022535"/>
    </source>
</evidence>
<feature type="binding site" evidence="14">
    <location>
        <position position="601"/>
    </location>
    <ligand>
        <name>Zn(2+)</name>
        <dbReference type="ChEBI" id="CHEBI:29105"/>
        <label>2</label>
    </ligand>
</feature>
<dbReference type="Gene3D" id="3.30.450.40">
    <property type="match status" value="2"/>
</dbReference>
<dbReference type="SMART" id="SM00471">
    <property type="entry name" value="HDc"/>
    <property type="match status" value="1"/>
</dbReference>
<evidence type="ECO:0000256" key="5">
    <source>
        <dbReference type="ARBA" id="ARBA00022723"/>
    </source>
</evidence>
<feature type="coiled-coil region" evidence="16">
    <location>
        <begin position="800"/>
        <end position="834"/>
    </location>
</feature>
<sequence>MAAVDKDLAEKFLDSNPTFAKQYYDSRFRAKVISDLLSTTKKTEVDITSYHDLNSVEECEIIFDMVRDMQENLQMERAVFNLMRHLSFMMRADRMSLFMYRQRNGIAELATRLFNVHKDATMEECLVQPDSEIVYPLDTGIVGHVATVKKTVNVPDVTQDSHFSEFVDTLTEYQTKNVIATPIMNGKDMVAVMMAVNKINGPHFTAQDEETLKKYLNFANLVLRVFHLSYLHNCETRRGQVLLWSASKVFEELTDIERQFHKALYTVRAFLNCDRYSVGLLDMTKTKEFFDLWPVLMGEVPPYSGPKTPDGREVNFYKVIDYILHGKEDIKVIPNPTADHWALVSGLPTYVAENGLICNIMNAAEDEFFTFQKEPLDESGWTIKNVLSLPIVNKKEEIVGVATFYNRKDGKPFDEMDETLMESLTQFLGWSVLNTDTYDKMNKLENRKDIFQDMVMYHVKCRKDEIQNILNTRELYGKEPDECEEDELQKILVGVLPDSKQSEILEFHFCDFEFSELDLVKCGIKMYYELGVVDKFHIPRETLVRFVYSVSKGYRRITYHNWRHGFNVGQTMFTLLMTGDLKRYYTDLETMAMVTAGLCHDIDHRGTNNLYQMKSGNPLAKLHGSSILERHHLEFGKTLLRDESLNIYQNLTRRQHETVIHLMDIAIIATDLALYFKKRAMFQKIVDQSKTYESWDDWTKYMMLETTRKEIVMAMMMTACDLSAIAKPWEIQSKVALSVAAEFWEQGDLERTVLEQQPIPMMDRNKADDLPKLQCGFIDFVCAFVYKEFSRFHVEITPMLERLLNNRKEWNALKEIHEAKVAKLDEAKKAKEEAGAAALAAKQGSAAQTSQSKTCVIT</sequence>
<feature type="binding site" evidence="13">
    <location>
        <position position="601"/>
    </location>
    <ligand>
        <name>AMP</name>
        <dbReference type="ChEBI" id="CHEBI:456215"/>
    </ligand>
</feature>
<dbReference type="AlphaFoldDB" id="A0A5A9NJW9"/>
<evidence type="ECO:0000256" key="13">
    <source>
        <dbReference type="PIRSR" id="PIRSR623088-2"/>
    </source>
</evidence>
<dbReference type="InterPro" id="IPR003607">
    <property type="entry name" value="HD/PDEase_dom"/>
</dbReference>
<dbReference type="GO" id="GO:0016020">
    <property type="term" value="C:membrane"/>
    <property type="evidence" value="ECO:0007669"/>
    <property type="project" value="UniProtKB-SubCell"/>
</dbReference>
<evidence type="ECO:0000256" key="9">
    <source>
        <dbReference type="ARBA" id="ARBA00023288"/>
    </source>
</evidence>
<dbReference type="CDD" id="cd00077">
    <property type="entry name" value="HDc"/>
    <property type="match status" value="1"/>
</dbReference>
<evidence type="ECO:0000256" key="11">
    <source>
        <dbReference type="ARBA" id="ARBA00023305"/>
    </source>
</evidence>
<keyword evidence="9" id="KW-0449">Lipoprotein</keyword>
<dbReference type="PROSITE" id="PS00126">
    <property type="entry name" value="PDEASE_I_1"/>
    <property type="match status" value="1"/>
</dbReference>
<dbReference type="Gene3D" id="1.10.1300.10">
    <property type="entry name" value="3'5'-cyclic nucleotide phosphodiesterase, catalytic domain"/>
    <property type="match status" value="1"/>
</dbReference>
<feature type="active site" description="Proton donor" evidence="12">
    <location>
        <position position="560"/>
    </location>
</feature>
<dbReference type="InterPro" id="IPR036971">
    <property type="entry name" value="PDEase_catalytic_dom_sf"/>
</dbReference>
<dbReference type="InterPro" id="IPR023174">
    <property type="entry name" value="PDEase_CS"/>
</dbReference>
<dbReference type="GO" id="GO:0007601">
    <property type="term" value="P:visual perception"/>
    <property type="evidence" value="ECO:0007669"/>
    <property type="project" value="UniProtKB-KW"/>
</dbReference>
<evidence type="ECO:0000256" key="6">
    <source>
        <dbReference type="ARBA" id="ARBA00022737"/>
    </source>
</evidence>
<dbReference type="InterPro" id="IPR023088">
    <property type="entry name" value="PDEase"/>
</dbReference>
<comment type="similarity">
    <text evidence="2 15">Belongs to the cyclic nucleotide phosphodiesterase family.</text>
</comment>
<keyword evidence="5 14" id="KW-0479">Metal-binding</keyword>